<dbReference type="InterPro" id="IPR036388">
    <property type="entry name" value="WH-like_DNA-bd_sf"/>
</dbReference>
<feature type="compositionally biased region" description="Acidic residues" evidence="5">
    <location>
        <begin position="1218"/>
        <end position="1229"/>
    </location>
</feature>
<evidence type="ECO:0000256" key="3">
    <source>
        <dbReference type="ARBA" id="ARBA00022806"/>
    </source>
</evidence>
<dbReference type="Gene3D" id="1.10.3380.10">
    <property type="entry name" value="Sec63 N-terminal domain-like domain"/>
    <property type="match status" value="1"/>
</dbReference>
<reference evidence="8 9" key="1">
    <citation type="journal article" date="2015" name="Genome Biol. Evol.">
        <title>Comparative Genomics of a Bacterivorous Green Alga Reveals Evolutionary Causalities and Consequences of Phago-Mixotrophic Mode of Nutrition.</title>
        <authorList>
            <person name="Burns J.A."/>
            <person name="Paasch A."/>
            <person name="Narechania A."/>
            <person name="Kim E."/>
        </authorList>
    </citation>
    <scope>NUCLEOTIDE SEQUENCE [LARGE SCALE GENOMIC DNA]</scope>
    <source>
        <strain evidence="8 9">PLY_AMNH</strain>
    </source>
</reference>
<evidence type="ECO:0000259" key="6">
    <source>
        <dbReference type="PROSITE" id="PS51192"/>
    </source>
</evidence>
<dbReference type="PANTHER" id="PTHR47961">
    <property type="entry name" value="DNA POLYMERASE THETA, PUTATIVE (AFU_ORTHOLOGUE AFUA_1G05260)-RELATED"/>
    <property type="match status" value="1"/>
</dbReference>
<dbReference type="GO" id="GO:0004386">
    <property type="term" value="F:helicase activity"/>
    <property type="evidence" value="ECO:0007669"/>
    <property type="project" value="UniProtKB-KW"/>
</dbReference>
<accession>A0AAE0EVV8</accession>
<feature type="domain" description="Helicase C-terminal" evidence="7">
    <location>
        <begin position="427"/>
        <end position="634"/>
    </location>
</feature>
<dbReference type="InterPro" id="IPR011545">
    <property type="entry name" value="DEAD/DEAH_box_helicase_dom"/>
</dbReference>
<dbReference type="GO" id="GO:0005634">
    <property type="term" value="C:nucleus"/>
    <property type="evidence" value="ECO:0007669"/>
    <property type="project" value="TreeGrafter"/>
</dbReference>
<dbReference type="Gene3D" id="1.10.150.20">
    <property type="entry name" value="5' to 3' exonuclease, C-terminal subdomain"/>
    <property type="match status" value="1"/>
</dbReference>
<dbReference type="Pfam" id="PF00271">
    <property type="entry name" value="Helicase_C"/>
    <property type="match status" value="1"/>
</dbReference>
<comment type="caution">
    <text evidence="8">The sequence shown here is derived from an EMBL/GenBank/DDBJ whole genome shotgun (WGS) entry which is preliminary data.</text>
</comment>
<dbReference type="InterPro" id="IPR027417">
    <property type="entry name" value="P-loop_NTPase"/>
</dbReference>
<feature type="compositionally biased region" description="Basic residues" evidence="5">
    <location>
        <begin position="1022"/>
        <end position="1033"/>
    </location>
</feature>
<dbReference type="FunFam" id="2.60.40.150:FF:000004">
    <property type="entry name" value="RNA helicase, activating signal cointegrator 1"/>
    <property type="match status" value="1"/>
</dbReference>
<gene>
    <name evidence="8" type="ORF">CYMTET_49355</name>
</gene>
<dbReference type="Proteomes" id="UP001190700">
    <property type="component" value="Unassembled WGS sequence"/>
</dbReference>
<dbReference type="SMART" id="SM00973">
    <property type="entry name" value="Sec63"/>
    <property type="match status" value="2"/>
</dbReference>
<evidence type="ECO:0000256" key="2">
    <source>
        <dbReference type="ARBA" id="ARBA00022801"/>
    </source>
</evidence>
<dbReference type="Pfam" id="PF02889">
    <property type="entry name" value="Sec63"/>
    <property type="match status" value="2"/>
</dbReference>
<evidence type="ECO:0000256" key="5">
    <source>
        <dbReference type="SAM" id="MobiDB-lite"/>
    </source>
</evidence>
<protein>
    <submittedName>
        <fullName evidence="8">Activating signal cointegrator 1 complex subunit</fullName>
    </submittedName>
</protein>
<evidence type="ECO:0000313" key="8">
    <source>
        <dbReference type="EMBL" id="KAK3240835.1"/>
    </source>
</evidence>
<dbReference type="Gene3D" id="3.40.50.300">
    <property type="entry name" value="P-loop containing nucleotide triphosphate hydrolases"/>
    <property type="match status" value="2"/>
</dbReference>
<dbReference type="GO" id="GO:0005524">
    <property type="term" value="F:ATP binding"/>
    <property type="evidence" value="ECO:0007669"/>
    <property type="project" value="UniProtKB-KW"/>
</dbReference>
<dbReference type="SMART" id="SM00487">
    <property type="entry name" value="DEXDc"/>
    <property type="match status" value="1"/>
</dbReference>
<feature type="compositionally biased region" description="Acidic residues" evidence="5">
    <location>
        <begin position="1149"/>
        <end position="1161"/>
    </location>
</feature>
<dbReference type="Pfam" id="PF00270">
    <property type="entry name" value="DEAD"/>
    <property type="match status" value="1"/>
</dbReference>
<proteinExistence type="predicted"/>
<dbReference type="Pfam" id="PF23445">
    <property type="entry name" value="WHD_SNRNP200"/>
    <property type="match status" value="1"/>
</dbReference>
<dbReference type="GO" id="GO:0032991">
    <property type="term" value="C:protein-containing complex"/>
    <property type="evidence" value="ECO:0007669"/>
    <property type="project" value="UniProtKB-ARBA"/>
</dbReference>
<dbReference type="GO" id="GO:0016787">
    <property type="term" value="F:hydrolase activity"/>
    <property type="evidence" value="ECO:0007669"/>
    <property type="project" value="UniProtKB-KW"/>
</dbReference>
<keyword evidence="2" id="KW-0378">Hydrolase</keyword>
<feature type="compositionally biased region" description="Acidic residues" evidence="5">
    <location>
        <begin position="1183"/>
        <end position="1195"/>
    </location>
</feature>
<feature type="domain" description="Helicase ATP-binding" evidence="6">
    <location>
        <begin position="230"/>
        <end position="393"/>
    </location>
</feature>
<dbReference type="InterPro" id="IPR057842">
    <property type="entry name" value="WH_MER3"/>
</dbReference>
<feature type="compositionally biased region" description="Acidic residues" evidence="5">
    <location>
        <begin position="1116"/>
        <end position="1127"/>
    </location>
</feature>
<keyword evidence="1" id="KW-0547">Nucleotide-binding</keyword>
<evidence type="ECO:0000313" key="9">
    <source>
        <dbReference type="Proteomes" id="UP001190700"/>
    </source>
</evidence>
<dbReference type="InterPro" id="IPR014001">
    <property type="entry name" value="Helicase_ATP-bd"/>
</dbReference>
<dbReference type="PROSITE" id="PS51194">
    <property type="entry name" value="HELICASE_CTER"/>
    <property type="match status" value="1"/>
</dbReference>
<dbReference type="EMBL" id="LGRX02033539">
    <property type="protein sequence ID" value="KAK3240835.1"/>
    <property type="molecule type" value="Genomic_DNA"/>
</dbReference>
<keyword evidence="3" id="KW-0347">Helicase</keyword>
<dbReference type="InterPro" id="IPR014756">
    <property type="entry name" value="Ig_E-set"/>
</dbReference>
<dbReference type="SUPFAM" id="SSF52540">
    <property type="entry name" value="P-loop containing nucleoside triphosphate hydrolases"/>
    <property type="match status" value="2"/>
</dbReference>
<dbReference type="SUPFAM" id="SSF46785">
    <property type="entry name" value="Winged helix' DNA-binding domain"/>
    <property type="match status" value="1"/>
</dbReference>
<dbReference type="InterPro" id="IPR004179">
    <property type="entry name" value="Sec63-dom"/>
</dbReference>
<dbReference type="InterPro" id="IPR035892">
    <property type="entry name" value="C2_domain_sf"/>
</dbReference>
<feature type="compositionally biased region" description="Acidic residues" evidence="5">
    <location>
        <begin position="1048"/>
        <end position="1062"/>
    </location>
</feature>
<dbReference type="GO" id="GO:0003676">
    <property type="term" value="F:nucleic acid binding"/>
    <property type="evidence" value="ECO:0007669"/>
    <property type="project" value="InterPro"/>
</dbReference>
<dbReference type="SMART" id="SM00490">
    <property type="entry name" value="HELICc"/>
    <property type="match status" value="1"/>
</dbReference>
<dbReference type="PROSITE" id="PS51192">
    <property type="entry name" value="HELICASE_ATP_BIND_1"/>
    <property type="match status" value="1"/>
</dbReference>
<dbReference type="CDD" id="cd18795">
    <property type="entry name" value="SF2_C_Ski2"/>
    <property type="match status" value="1"/>
</dbReference>
<feature type="compositionally biased region" description="Low complexity" evidence="5">
    <location>
        <begin position="1097"/>
        <end position="1111"/>
    </location>
</feature>
<keyword evidence="9" id="KW-1185">Reference proteome</keyword>
<dbReference type="SUPFAM" id="SSF158702">
    <property type="entry name" value="Sec63 N-terminal domain-like"/>
    <property type="match status" value="2"/>
</dbReference>
<dbReference type="InterPro" id="IPR050474">
    <property type="entry name" value="Hel308_SKI2-like"/>
</dbReference>
<dbReference type="Gene3D" id="1.10.10.10">
    <property type="entry name" value="Winged helix-like DNA-binding domain superfamily/Winged helix DNA-binding domain"/>
    <property type="match status" value="1"/>
</dbReference>
<evidence type="ECO:0000256" key="1">
    <source>
        <dbReference type="ARBA" id="ARBA00022741"/>
    </source>
</evidence>
<organism evidence="8 9">
    <name type="scientific">Cymbomonas tetramitiformis</name>
    <dbReference type="NCBI Taxonomy" id="36881"/>
    <lineage>
        <taxon>Eukaryota</taxon>
        <taxon>Viridiplantae</taxon>
        <taxon>Chlorophyta</taxon>
        <taxon>Pyramimonadophyceae</taxon>
        <taxon>Pyramimonadales</taxon>
        <taxon>Pyramimonadaceae</taxon>
        <taxon>Cymbomonas</taxon>
    </lineage>
</organism>
<dbReference type="FunFam" id="3.40.50.300:FF:000198">
    <property type="entry name" value="Activating signal cointegrator 1 complex subunit"/>
    <property type="match status" value="1"/>
</dbReference>
<dbReference type="FunFam" id="1.10.3380.10:FF:000002">
    <property type="entry name" value="Activating signal cointegrator 1 complex subunit 3"/>
    <property type="match status" value="1"/>
</dbReference>
<sequence length="1236" mass="138602">MLLQYSVAVERRIWPHQHPLRQFETTLSPELLMKLEGANASLDHLWDMEPSEIGAMLRFPAAGRMVKNCLDAFPYVIMEANVQPITRSVLRVRLSIEATFRWRESAHGNALKWNVWVEDSENEHIYHSESFFLTQKQAKEGPQALAFTIPIFEPIPAQYYVRCICDNWLGAEQFLALSFHNLILPEKHPPHTQLLDLQPLPLEALKNAEYISMYRGRFTHFNAIQTQAFHTLYHTDHNVLLGAPTGSGKTVSSELAMLRAFNEYPGQKVIYIAPLKALVKERIGDWRKGLCMKLNKRMVELTGDYTPDLRALLGADLIVATPEKWDGISRNWQNRAYVQKVSLVIIDEIHLLGADRGPILETGRQVRFVGLSTALANARDLGDWLGIDDKVGLFNFRPSVRPVPLEVHIQGYPGKFYCPRMATMNKPTYAAITSHSPTKPVLVFVSSRRQTRLTALDLIAYAAANEQPRNWVHMEEHEEEAVLSKVKDPNLRHTLAFGIGMHHAGLNEDDRTLCEHLFVTGKIQILVATSTLAWGVNFPAHLVVIKGTEFFDGATRRYVDFPITDVLQMMGRAGRPQFDNHGVAVILVHEPKKSFYKKFLYEPFPVESSLPDSLHDHFNAEIVGGTVTTKQDAVDYLTWTYFFRRLMQNPSYYNLESVEHDDVNGFLSSLVEGTLGALEDARCIEILEDDSVEPLTLGRVAAYYYLQYQTVAMFSTNLNADLDLEATLMVLCGAAEYDELPVRHNEDRVNAELAKEVRMQVDLRTADDPHTKANLLMQAHFGRVELPMSDYVTDTRSCLDNSVRIIQALVDVCADAGWLGSTLNVMNLMQMCMQARWIDDPSTSILPHIDFQAARRLQQQGLGVLPQLVAAAASSPDKAQRALVSAGLTEHQARAAQAVATRLPLVHLDCHLQEAQEGGKEEESELRVHVTMTRTNAVGRTSKGGIAHAYAPRFPKMKEEGWWLVLGNRETRELYALKRTSFGKAAKCSLSAPLEAAQGALTLFFLSDCYIGLDQEVELRKPERKGRQRRGARRDHAQPATRARPTAEDAEEEEEEEEEDFWEAAIGQGGKLDSREATSQQKLEQEEPDEEDFWDMSGTAGTAAGGPARSGARQEDGDDDEDEEDFWDMSRTVGKADGGPAGSGARQEDVDDDDDDDEDFWDMSRAVGKADGGPAGSGARQEDGDDEEDDEEDFWDMSAATTQTAGSHSIVEGKVEIVDEEEEEEEDFWDMGAAQK</sequence>
<dbReference type="FunFam" id="1.10.150.20:FF:000004">
    <property type="entry name" value="U5 small nuclear ribonucleoprotein helicase"/>
    <property type="match status" value="1"/>
</dbReference>
<dbReference type="PANTHER" id="PTHR47961:SF4">
    <property type="entry name" value="ACTIVATING SIGNAL COINTEGRATOR 1 COMPLEX SUBUNIT 3"/>
    <property type="match status" value="1"/>
</dbReference>
<dbReference type="InterPro" id="IPR036390">
    <property type="entry name" value="WH_DNA-bd_sf"/>
</dbReference>
<name>A0AAE0EVV8_9CHLO</name>
<dbReference type="SUPFAM" id="SSF81296">
    <property type="entry name" value="E set domains"/>
    <property type="match status" value="1"/>
</dbReference>
<dbReference type="FunFam" id="1.10.10.10:FF:000012">
    <property type="entry name" value="U5 small nuclear ribonucleoprotein helicase"/>
    <property type="match status" value="1"/>
</dbReference>
<dbReference type="AlphaFoldDB" id="A0AAE0EVV8"/>
<dbReference type="Gene3D" id="2.60.40.150">
    <property type="entry name" value="C2 domain"/>
    <property type="match status" value="2"/>
</dbReference>
<evidence type="ECO:0000256" key="4">
    <source>
        <dbReference type="ARBA" id="ARBA00022840"/>
    </source>
</evidence>
<dbReference type="FunFam" id="3.40.50.300:FF:000231">
    <property type="entry name" value="Activating signal cointegrator 1 complex subunit 3"/>
    <property type="match status" value="1"/>
</dbReference>
<dbReference type="InterPro" id="IPR001650">
    <property type="entry name" value="Helicase_C-like"/>
</dbReference>
<keyword evidence="4" id="KW-0067">ATP-binding</keyword>
<feature type="region of interest" description="Disordered" evidence="5">
    <location>
        <begin position="1022"/>
        <end position="1236"/>
    </location>
</feature>
<evidence type="ECO:0000259" key="7">
    <source>
        <dbReference type="PROSITE" id="PS51194"/>
    </source>
</evidence>